<accession>A0A9X0I6X7</accession>
<keyword evidence="1" id="KW-0812">Transmembrane</keyword>
<evidence type="ECO:0000313" key="2">
    <source>
        <dbReference type="EMBL" id="KUJ48178.1"/>
    </source>
</evidence>
<dbReference type="Proteomes" id="UP000053246">
    <property type="component" value="Unassembled WGS sequence"/>
</dbReference>
<evidence type="ECO:0000256" key="1">
    <source>
        <dbReference type="SAM" id="Phobius"/>
    </source>
</evidence>
<keyword evidence="1" id="KW-0472">Membrane</keyword>
<proteinExistence type="predicted"/>
<keyword evidence="1" id="KW-1133">Transmembrane helix</keyword>
<protein>
    <submittedName>
        <fullName evidence="2">Uncharacterized protein</fullName>
    </submittedName>
</protein>
<comment type="caution">
    <text evidence="2">The sequence shown here is derived from an EMBL/GenBank/DDBJ whole genome shotgun (WGS) entry which is preliminary data.</text>
</comment>
<reference evidence="2 3" key="1">
    <citation type="submission" date="2015-10" db="EMBL/GenBank/DDBJ databases">
        <authorList>
            <person name="Ju K.-S."/>
            <person name="Doroghazi J.R."/>
            <person name="Metcalf W.W."/>
        </authorList>
    </citation>
    <scope>NUCLEOTIDE SEQUENCE [LARGE SCALE GENOMIC DNA]</scope>
    <source>
        <strain evidence="2 3">NRRL B-24793</strain>
    </source>
</reference>
<feature type="transmembrane region" description="Helical" evidence="1">
    <location>
        <begin position="46"/>
        <end position="64"/>
    </location>
</feature>
<dbReference type="AlphaFoldDB" id="A0A9X0I6X7"/>
<sequence length="404" mass="42026">MNVEQDGLERAVREELSRRAAMPHATVPDPADAVIRRAKRIQRRRAVTGMSFAAVAMVMVSAGATQLGQEPPPNGTRVVIGEREQPPEVTWTPTAPAPSPANGTPLAEVDLVLGEAIATAQGRRVSIAGVGRIERAHRLADGRGWLVVSAPGLAGRFLWAVSPTGAVQVLLAGADEIVVDAEGHQVAWKQGSVLASARIINGELSPAARAEVPAEAMPLRIVEGAVLVRLAPDRPGHALWRLHPGVFEPGTDRSTSRIFGALPDGRLVGEVVTGTATCLTLLDPAGGLAPTGPECGPRLDGDGLGSVSPDGRWLLANGRSDDGDKALLVDLARLDRSVKPVVAGPAISGAVAWSTPSTAYYHADTVDRLARVDVDRATKGASPTLIALTGWPPDQPPVVVSHGG</sequence>
<organism evidence="2 3">
    <name type="scientific">Micromonospora maris</name>
    <dbReference type="NCBI Taxonomy" id="1003110"/>
    <lineage>
        <taxon>Bacteria</taxon>
        <taxon>Bacillati</taxon>
        <taxon>Actinomycetota</taxon>
        <taxon>Actinomycetes</taxon>
        <taxon>Micromonosporales</taxon>
        <taxon>Micromonosporaceae</taxon>
        <taxon>Micromonospora</taxon>
    </lineage>
</organism>
<name>A0A9X0I6X7_9ACTN</name>
<dbReference type="RefSeq" id="WP_013731432.1">
    <property type="nucleotide sequence ID" value="NZ_LMWI01000001.1"/>
</dbReference>
<keyword evidence="3" id="KW-1185">Reference proteome</keyword>
<dbReference type="OMA" id="HEQEGWL"/>
<dbReference type="EMBL" id="LMWI01000001">
    <property type="protein sequence ID" value="KUJ48178.1"/>
    <property type="molecule type" value="Genomic_DNA"/>
</dbReference>
<gene>
    <name evidence="2" type="ORF">ADL17_03660</name>
</gene>
<evidence type="ECO:0000313" key="3">
    <source>
        <dbReference type="Proteomes" id="UP000053246"/>
    </source>
</evidence>